<evidence type="ECO:0000256" key="4">
    <source>
        <dbReference type="ARBA" id="ARBA00022989"/>
    </source>
</evidence>
<evidence type="ECO:0000256" key="3">
    <source>
        <dbReference type="ARBA" id="ARBA00022692"/>
    </source>
</evidence>
<dbReference type="AlphaFoldDB" id="A0A5B8NI95"/>
<dbReference type="Gene3D" id="2.60.120.10">
    <property type="entry name" value="Jelly Rolls"/>
    <property type="match status" value="1"/>
</dbReference>
<evidence type="ECO:0000256" key="7">
    <source>
        <dbReference type="ARBA" id="ARBA00023286"/>
    </source>
</evidence>
<keyword evidence="3 10" id="KW-0812">Transmembrane</keyword>
<dbReference type="InterPro" id="IPR014710">
    <property type="entry name" value="RmlC-like_jellyroll"/>
</dbReference>
<evidence type="ECO:0000256" key="9">
    <source>
        <dbReference type="SAM" id="Coils"/>
    </source>
</evidence>
<keyword evidence="4 10" id="KW-1133">Transmembrane helix</keyword>
<accession>A0A5B8NI95</accession>
<organism evidence="12 13">
    <name type="scientific">Euhalothece natronophila Z-M001</name>
    <dbReference type="NCBI Taxonomy" id="522448"/>
    <lineage>
        <taxon>Bacteria</taxon>
        <taxon>Bacillati</taxon>
        <taxon>Cyanobacteriota</taxon>
        <taxon>Cyanophyceae</taxon>
        <taxon>Oscillatoriophycideae</taxon>
        <taxon>Chroococcales</taxon>
        <taxon>Halothecacae</taxon>
        <taxon>Halothece cluster</taxon>
        <taxon>Euhalothece</taxon>
    </lineage>
</organism>
<dbReference type="SMART" id="SM00100">
    <property type="entry name" value="cNMP"/>
    <property type="match status" value="1"/>
</dbReference>
<comment type="subcellular location">
    <subcellularLocation>
        <location evidence="1">Membrane</location>
        <topology evidence="1">Multi-pass membrane protein</topology>
    </subcellularLocation>
</comment>
<dbReference type="RefSeq" id="WP_146294534.1">
    <property type="nucleotide sequence ID" value="NZ_CP042326.1"/>
</dbReference>
<dbReference type="PANTHER" id="PTHR45638">
    <property type="entry name" value="CYCLIC NUCLEOTIDE-GATED CATION CHANNEL SUBUNIT A"/>
    <property type="match status" value="1"/>
</dbReference>
<evidence type="ECO:0000313" key="12">
    <source>
        <dbReference type="EMBL" id="QDZ38923.1"/>
    </source>
</evidence>
<protein>
    <submittedName>
        <fullName evidence="12">Cyclic nucleotide-binding domain-containing protein</fullName>
    </submittedName>
</protein>
<gene>
    <name evidence="12" type="ORF">FRE64_02585</name>
</gene>
<name>A0A5B8NI95_9CHRO</name>
<dbReference type="SUPFAM" id="SSF51206">
    <property type="entry name" value="cAMP-binding domain-like"/>
    <property type="match status" value="1"/>
</dbReference>
<dbReference type="InterPro" id="IPR050866">
    <property type="entry name" value="CNG_cation_channel"/>
</dbReference>
<dbReference type="PRINTS" id="PR00103">
    <property type="entry name" value="CAMPKINASE"/>
</dbReference>
<dbReference type="Pfam" id="PF00027">
    <property type="entry name" value="cNMP_binding"/>
    <property type="match status" value="1"/>
</dbReference>
<evidence type="ECO:0000256" key="10">
    <source>
        <dbReference type="SAM" id="Phobius"/>
    </source>
</evidence>
<evidence type="ECO:0000256" key="5">
    <source>
        <dbReference type="ARBA" id="ARBA00023065"/>
    </source>
</evidence>
<dbReference type="EMBL" id="CP042326">
    <property type="protein sequence ID" value="QDZ38923.1"/>
    <property type="molecule type" value="Genomic_DNA"/>
</dbReference>
<dbReference type="OrthoDB" id="556975at2"/>
<keyword evidence="6 10" id="KW-0472">Membrane</keyword>
<dbReference type="InterPro" id="IPR018488">
    <property type="entry name" value="cNMP-bd_CS"/>
</dbReference>
<evidence type="ECO:0000256" key="6">
    <source>
        <dbReference type="ARBA" id="ARBA00023136"/>
    </source>
</evidence>
<evidence type="ECO:0000259" key="11">
    <source>
        <dbReference type="PROSITE" id="PS50042"/>
    </source>
</evidence>
<evidence type="ECO:0000256" key="2">
    <source>
        <dbReference type="ARBA" id="ARBA00022448"/>
    </source>
</evidence>
<keyword evidence="5" id="KW-0406">Ion transport</keyword>
<dbReference type="CDD" id="cd00038">
    <property type="entry name" value="CAP_ED"/>
    <property type="match status" value="1"/>
</dbReference>
<dbReference type="PROSITE" id="PS00889">
    <property type="entry name" value="CNMP_BINDING_2"/>
    <property type="match status" value="1"/>
</dbReference>
<dbReference type="InterPro" id="IPR000595">
    <property type="entry name" value="cNMP-bd_dom"/>
</dbReference>
<keyword evidence="8" id="KW-0407">Ion channel</keyword>
<evidence type="ECO:0000313" key="13">
    <source>
        <dbReference type="Proteomes" id="UP000318453"/>
    </source>
</evidence>
<evidence type="ECO:0000256" key="1">
    <source>
        <dbReference type="ARBA" id="ARBA00004141"/>
    </source>
</evidence>
<dbReference type="GO" id="GO:0044877">
    <property type="term" value="F:protein-containing complex binding"/>
    <property type="evidence" value="ECO:0007669"/>
    <property type="project" value="TreeGrafter"/>
</dbReference>
<dbReference type="InterPro" id="IPR018490">
    <property type="entry name" value="cNMP-bd_dom_sf"/>
</dbReference>
<proteinExistence type="predicted"/>
<dbReference type="GO" id="GO:0016020">
    <property type="term" value="C:membrane"/>
    <property type="evidence" value="ECO:0007669"/>
    <property type="project" value="UniProtKB-SubCell"/>
</dbReference>
<dbReference type="GO" id="GO:0005221">
    <property type="term" value="F:intracellularly cyclic nucleotide-activated monoatomic cation channel activity"/>
    <property type="evidence" value="ECO:0007669"/>
    <property type="project" value="InterPro"/>
</dbReference>
<reference evidence="12" key="1">
    <citation type="submission" date="2019-08" db="EMBL/GenBank/DDBJ databases">
        <title>Carotenoids and Carotenoid Binding Proteins in the Halophilic Cyanobacterium Euhalothece sp. ZM00.</title>
        <authorList>
            <person name="Cho S.M."/>
            <person name="Song J.Y."/>
            <person name="Park Y.-I."/>
        </authorList>
    </citation>
    <scope>NUCLEOTIDE SEQUENCE [LARGE SCALE GENOMIC DNA]</scope>
    <source>
        <strain evidence="12">Z-M001</strain>
    </source>
</reference>
<dbReference type="Proteomes" id="UP000318453">
    <property type="component" value="Chromosome"/>
</dbReference>
<keyword evidence="9" id="KW-0175">Coiled coil</keyword>
<dbReference type="KEGG" id="enn:FRE64_02585"/>
<feature type="domain" description="Cyclic nucleotide-binding" evidence="11">
    <location>
        <begin position="1"/>
        <end position="87"/>
    </location>
</feature>
<keyword evidence="2" id="KW-0813">Transport</keyword>
<dbReference type="PROSITE" id="PS50042">
    <property type="entry name" value="CNMP_BINDING_3"/>
    <property type="match status" value="1"/>
</dbReference>
<sequence length="183" mass="20587">METKTFEAGDVVFQEGDPSNYAYIIRKGKVEVIREHLGQTVQLNTLGRGEIFGELGVIDSQPRSATVRVLEPVTLSVLSNDEILDMVYDSPEKSLILIRSAFDRLRNMYAEKEESNKDINRDLESFQEEMSQAIRQAIRDHEEGVMKSHVGILPIVGALLITVLVGGSIFFKSQILEFVSHTF</sequence>
<feature type="transmembrane region" description="Helical" evidence="10">
    <location>
        <begin position="150"/>
        <end position="171"/>
    </location>
</feature>
<keyword evidence="13" id="KW-1185">Reference proteome</keyword>
<dbReference type="PANTHER" id="PTHR45638:SF7">
    <property type="entry name" value="CYCLIC NUCLEOTIDE-GATED ION CHANNEL-LIKE, ISOFORM E"/>
    <property type="match status" value="1"/>
</dbReference>
<evidence type="ECO:0000256" key="8">
    <source>
        <dbReference type="ARBA" id="ARBA00023303"/>
    </source>
</evidence>
<keyword evidence="7" id="KW-1071">Ligand-gated ion channel</keyword>
<feature type="coiled-coil region" evidence="9">
    <location>
        <begin position="102"/>
        <end position="136"/>
    </location>
</feature>